<keyword evidence="4 7" id="KW-1133">Transmembrane helix</keyword>
<evidence type="ECO:0000256" key="6">
    <source>
        <dbReference type="SAM" id="MobiDB-lite"/>
    </source>
</evidence>
<evidence type="ECO:0000256" key="2">
    <source>
        <dbReference type="ARBA" id="ARBA00022448"/>
    </source>
</evidence>
<feature type="transmembrane region" description="Helical" evidence="7">
    <location>
        <begin position="156"/>
        <end position="175"/>
    </location>
</feature>
<dbReference type="Gene3D" id="1.20.1720.10">
    <property type="entry name" value="Multidrug resistance protein D"/>
    <property type="match status" value="1"/>
</dbReference>
<feature type="transmembrane region" description="Helical" evidence="7">
    <location>
        <begin position="187"/>
        <end position="206"/>
    </location>
</feature>
<dbReference type="PANTHER" id="PTHR42718:SF9">
    <property type="entry name" value="MAJOR FACILITATOR SUPERFAMILY MULTIDRUG TRANSPORTER MFSC"/>
    <property type="match status" value="1"/>
</dbReference>
<feature type="transmembrane region" description="Helical" evidence="7">
    <location>
        <begin position="100"/>
        <end position="124"/>
    </location>
</feature>
<keyword evidence="5 7" id="KW-0472">Membrane</keyword>
<feature type="transmembrane region" description="Helical" evidence="7">
    <location>
        <begin position="363"/>
        <end position="386"/>
    </location>
</feature>
<dbReference type="InterPro" id="IPR020846">
    <property type="entry name" value="MFS_dom"/>
</dbReference>
<dbReference type="InterPro" id="IPR011701">
    <property type="entry name" value="MFS"/>
</dbReference>
<sequence>MATSPVVPDPELVDDRTDSGRLDDDTGRRRIIAIVIAMVLLAEVVPFQLSMVGAALQKITKTFSGVGADINWAIILPGVVGAAVTPILGKLSDMWGKKRIFLVCAAFFLVGSLLDALTSNWWVFLAGRGLQAFSVAMSVITYGLVRDLLPRRYVPLALGVVASGVGFSAVIGPVVAGLLVDNYDWRAMFWFLVIYTAVTAALFTVLVPESALRSRQRIQPYGVLALAVGMLATLIYVDKGHDWGWGRPTSLIWLIAGLVLIAAFYLIETRSSAPIMDMRLLLGPKMRWTLLMVLFGIGGFAVVPTATGYMTQTPGAEELRQNVIQGVLAQAHRTAGVNLNPAAVHVTLDPGYHYGSGYGMLSYALHIGVMTGAVGMIFGPIAGLLARRIGARVPAVIACVVVILVAIGFAFAVPHYSWVTFALLSAVFGIGFAFFYTAASVLIVDGVPEGQHGIGSGMLGAIMGLGTAIGTAVMTALQAAHPITAHIEVMGRTVTQPIPQVFADRGYVLTFWTMAGAVLIALVVAVVMRHGRGPSSAGSTEP</sequence>
<evidence type="ECO:0000313" key="10">
    <source>
        <dbReference type="Proteomes" id="UP000431401"/>
    </source>
</evidence>
<dbReference type="Pfam" id="PF07690">
    <property type="entry name" value="MFS_1"/>
    <property type="match status" value="2"/>
</dbReference>
<feature type="region of interest" description="Disordered" evidence="6">
    <location>
        <begin position="1"/>
        <end position="21"/>
    </location>
</feature>
<feature type="domain" description="Major facilitator superfamily (MFS) profile" evidence="8">
    <location>
        <begin position="34"/>
        <end position="533"/>
    </location>
</feature>
<evidence type="ECO:0000256" key="5">
    <source>
        <dbReference type="ARBA" id="ARBA00023136"/>
    </source>
</evidence>
<reference evidence="9 10" key="1">
    <citation type="submission" date="2019-10" db="EMBL/GenBank/DDBJ databases">
        <title>Nocardia macrotermitis sp. nov. and Nocardia aurantia sp. nov., isolated from the gut of fungus growing-termite Macrotermes natalensis.</title>
        <authorList>
            <person name="Benndorf R."/>
            <person name="Schwitalla J."/>
            <person name="Martin K."/>
            <person name="De Beer W."/>
            <person name="Kaster A.-K."/>
            <person name="Vollmers J."/>
            <person name="Poulsen M."/>
            <person name="Beemelmanns C."/>
        </authorList>
    </citation>
    <scope>NUCLEOTIDE SEQUENCE [LARGE SCALE GENOMIC DNA]</scope>
    <source>
        <strain evidence="9 10">RB56</strain>
    </source>
</reference>
<evidence type="ECO:0000313" key="9">
    <source>
        <dbReference type="EMBL" id="MQY25881.1"/>
    </source>
</evidence>
<feature type="transmembrane region" description="Helical" evidence="7">
    <location>
        <begin position="130"/>
        <end position="149"/>
    </location>
</feature>
<feature type="transmembrane region" description="Helical" evidence="7">
    <location>
        <begin position="288"/>
        <end position="310"/>
    </location>
</feature>
<evidence type="ECO:0000256" key="3">
    <source>
        <dbReference type="ARBA" id="ARBA00022692"/>
    </source>
</evidence>
<evidence type="ECO:0000259" key="8">
    <source>
        <dbReference type="PROSITE" id="PS50850"/>
    </source>
</evidence>
<keyword evidence="10" id="KW-1185">Reference proteome</keyword>
<keyword evidence="2" id="KW-0813">Transport</keyword>
<dbReference type="SUPFAM" id="SSF103473">
    <property type="entry name" value="MFS general substrate transporter"/>
    <property type="match status" value="1"/>
</dbReference>
<evidence type="ECO:0000256" key="7">
    <source>
        <dbReference type="SAM" id="Phobius"/>
    </source>
</evidence>
<dbReference type="RefSeq" id="WP_153339751.1">
    <property type="nucleotide sequence ID" value="NZ_WEGI01000003.1"/>
</dbReference>
<feature type="transmembrane region" description="Helical" evidence="7">
    <location>
        <begin position="507"/>
        <end position="528"/>
    </location>
</feature>
<keyword evidence="3 7" id="KW-0812">Transmembrane</keyword>
<dbReference type="PANTHER" id="PTHR42718">
    <property type="entry name" value="MAJOR FACILITATOR SUPERFAMILY MULTIDRUG TRANSPORTER MFSC"/>
    <property type="match status" value="1"/>
</dbReference>
<dbReference type="Gene3D" id="1.20.1250.20">
    <property type="entry name" value="MFS general substrate transporter like domains"/>
    <property type="match status" value="1"/>
</dbReference>
<feature type="transmembrane region" description="Helical" evidence="7">
    <location>
        <begin position="70"/>
        <end position="88"/>
    </location>
</feature>
<dbReference type="AlphaFoldDB" id="A0A7K0DJX0"/>
<feature type="transmembrane region" description="Helical" evidence="7">
    <location>
        <begin position="218"/>
        <end position="237"/>
    </location>
</feature>
<dbReference type="GO" id="GO:0005886">
    <property type="term" value="C:plasma membrane"/>
    <property type="evidence" value="ECO:0007669"/>
    <property type="project" value="UniProtKB-SubCell"/>
</dbReference>
<proteinExistence type="predicted"/>
<name>A0A7K0DJX0_9NOCA</name>
<feature type="transmembrane region" description="Helical" evidence="7">
    <location>
        <begin position="31"/>
        <end position="50"/>
    </location>
</feature>
<gene>
    <name evidence="9" type="primary">stp_3</name>
    <name evidence="9" type="ORF">NRB56_14400</name>
</gene>
<dbReference type="GO" id="GO:0022857">
    <property type="term" value="F:transmembrane transporter activity"/>
    <property type="evidence" value="ECO:0007669"/>
    <property type="project" value="InterPro"/>
</dbReference>
<dbReference type="EMBL" id="WEGI01000003">
    <property type="protein sequence ID" value="MQY25881.1"/>
    <property type="molecule type" value="Genomic_DNA"/>
</dbReference>
<comment type="caution">
    <text evidence="9">The sequence shown here is derived from an EMBL/GenBank/DDBJ whole genome shotgun (WGS) entry which is preliminary data.</text>
</comment>
<protein>
    <submittedName>
        <fullName evidence="9">Multidrug resistance protein Stp</fullName>
    </submittedName>
</protein>
<feature type="transmembrane region" description="Helical" evidence="7">
    <location>
        <begin position="393"/>
        <end position="412"/>
    </location>
</feature>
<comment type="subcellular location">
    <subcellularLocation>
        <location evidence="1">Cell membrane</location>
        <topology evidence="1">Multi-pass membrane protein</topology>
    </subcellularLocation>
</comment>
<accession>A0A7K0DJX0</accession>
<dbReference type="OrthoDB" id="3390851at2"/>
<dbReference type="InterPro" id="IPR036259">
    <property type="entry name" value="MFS_trans_sf"/>
</dbReference>
<feature type="transmembrane region" description="Helical" evidence="7">
    <location>
        <begin position="418"/>
        <end position="444"/>
    </location>
</feature>
<evidence type="ECO:0000256" key="1">
    <source>
        <dbReference type="ARBA" id="ARBA00004651"/>
    </source>
</evidence>
<feature type="transmembrane region" description="Helical" evidence="7">
    <location>
        <begin position="456"/>
        <end position="480"/>
    </location>
</feature>
<evidence type="ECO:0000256" key="4">
    <source>
        <dbReference type="ARBA" id="ARBA00022989"/>
    </source>
</evidence>
<feature type="transmembrane region" description="Helical" evidence="7">
    <location>
        <begin position="249"/>
        <end position="267"/>
    </location>
</feature>
<dbReference type="PROSITE" id="PS50850">
    <property type="entry name" value="MFS"/>
    <property type="match status" value="1"/>
</dbReference>
<dbReference type="Proteomes" id="UP000431401">
    <property type="component" value="Unassembled WGS sequence"/>
</dbReference>
<organism evidence="9 10">
    <name type="scientific">Nocardia aurantia</name>
    <dbReference type="NCBI Taxonomy" id="2585199"/>
    <lineage>
        <taxon>Bacteria</taxon>
        <taxon>Bacillati</taxon>
        <taxon>Actinomycetota</taxon>
        <taxon>Actinomycetes</taxon>
        <taxon>Mycobacteriales</taxon>
        <taxon>Nocardiaceae</taxon>
        <taxon>Nocardia</taxon>
    </lineage>
</organism>